<dbReference type="Pfam" id="PF13622">
    <property type="entry name" value="4HBT_3"/>
    <property type="match status" value="1"/>
</dbReference>
<dbReference type="GO" id="GO:0047617">
    <property type="term" value="F:fatty acyl-CoA hydrolase activity"/>
    <property type="evidence" value="ECO:0007669"/>
    <property type="project" value="InterPro"/>
</dbReference>
<dbReference type="Proteomes" id="UP000003163">
    <property type="component" value="Unassembled WGS sequence"/>
</dbReference>
<dbReference type="Pfam" id="PF20789">
    <property type="entry name" value="4HBT_3C"/>
    <property type="match status" value="1"/>
</dbReference>
<dbReference type="GO" id="GO:0009062">
    <property type="term" value="P:fatty acid catabolic process"/>
    <property type="evidence" value="ECO:0007669"/>
    <property type="project" value="TreeGrafter"/>
</dbReference>
<gene>
    <name evidence="5" type="ORF">EDEG_00458</name>
</gene>
<dbReference type="InterPro" id="IPR029069">
    <property type="entry name" value="HotDog_dom_sf"/>
</dbReference>
<dbReference type="InterPro" id="IPR003703">
    <property type="entry name" value="Acyl_CoA_thio"/>
</dbReference>
<evidence type="ECO:0000256" key="1">
    <source>
        <dbReference type="ARBA" id="ARBA00006538"/>
    </source>
</evidence>
<keyword evidence="6" id="KW-1185">Reference proteome</keyword>
<evidence type="ECO:0000259" key="3">
    <source>
        <dbReference type="Pfam" id="PF13622"/>
    </source>
</evidence>
<accession>J9D0J2</accession>
<comment type="similarity">
    <text evidence="1">Belongs to the C/M/P thioester hydrolase family.</text>
</comment>
<feature type="domain" description="Acyl-CoA thioesterase-like N-terminal HotDog" evidence="3">
    <location>
        <begin position="26"/>
        <end position="101"/>
    </location>
</feature>
<dbReference type="SUPFAM" id="SSF54637">
    <property type="entry name" value="Thioesterase/thiol ester dehydrase-isomerase"/>
    <property type="match status" value="2"/>
</dbReference>
<dbReference type="InterPro" id="IPR042171">
    <property type="entry name" value="Acyl-CoA_hotdog"/>
</dbReference>
<reference evidence="5 6" key="1">
    <citation type="submission" date="2011-08" db="EMBL/GenBank/DDBJ databases">
        <authorList>
            <person name="Liu Z.J."/>
            <person name="Shi F.L."/>
            <person name="Lu J.Q."/>
            <person name="Li M."/>
            <person name="Wang Z.L."/>
        </authorList>
    </citation>
    <scope>NUCLEOTIDE SEQUENCE [LARGE SCALE GENOMIC DNA]</scope>
    <source>
        <strain evidence="5 6">USNM 41457</strain>
    </source>
</reference>
<dbReference type="InParanoid" id="J9D0J2"/>
<dbReference type="Gene3D" id="2.40.160.210">
    <property type="entry name" value="Acyl-CoA thioesterase, double hotdog domain"/>
    <property type="match status" value="1"/>
</dbReference>
<dbReference type="InterPro" id="IPR049449">
    <property type="entry name" value="TesB_ACOT8-like_N"/>
</dbReference>
<evidence type="ECO:0000313" key="6">
    <source>
        <dbReference type="Proteomes" id="UP000003163"/>
    </source>
</evidence>
<evidence type="ECO:0000256" key="2">
    <source>
        <dbReference type="ARBA" id="ARBA00022801"/>
    </source>
</evidence>
<dbReference type="CDD" id="cd03444">
    <property type="entry name" value="Thioesterase_II_repeat1"/>
    <property type="match status" value="1"/>
</dbReference>
<evidence type="ECO:0000313" key="5">
    <source>
        <dbReference type="EMBL" id="EJW01411.1"/>
    </source>
</evidence>
<protein>
    <submittedName>
        <fullName evidence="5">Acyl-CoA thioesterase II</fullName>
    </submittedName>
</protein>
<sequence length="288" mass="32968">MKFFDVENIEDKYRSVTQWNPFPSFPVYGGQILSQSIKVAYKNVQPDFHVHSTNIYFLIPASVDEKIVFETKIIRQGTGFMCQRVEAFQQDKLISTMDISFTKYGKEGLVFQSDDIKLDKNVKYDDIEGVIREGFKRFCTMPDDFKEKHLNETVQHIKYISDSIKIEIGKPNNNKRSIRFTLKESLDTEEDTACFISFISDFLLLEPALIVLNENLFGGNINTMSSINHSLYFHSVANGTVFVYNVECLRIVGNRVFCVGHLLNQNGELVATATQEGLIRLKISSLKV</sequence>
<dbReference type="PANTHER" id="PTHR11066">
    <property type="entry name" value="ACYL-COA THIOESTERASE"/>
    <property type="match status" value="1"/>
</dbReference>
<feature type="domain" description="Acyl-CoA thioesterase-like C-terminal" evidence="4">
    <location>
        <begin position="153"/>
        <end position="279"/>
    </location>
</feature>
<organism evidence="5 6">
    <name type="scientific">Edhazardia aedis (strain USNM 41457)</name>
    <name type="common">Microsporidian parasite</name>
    <dbReference type="NCBI Taxonomy" id="1003232"/>
    <lineage>
        <taxon>Eukaryota</taxon>
        <taxon>Fungi</taxon>
        <taxon>Fungi incertae sedis</taxon>
        <taxon>Microsporidia</taxon>
        <taxon>Edhazardia</taxon>
    </lineage>
</organism>
<dbReference type="STRING" id="1003232.J9D0J2"/>
<dbReference type="GO" id="GO:0005782">
    <property type="term" value="C:peroxisomal matrix"/>
    <property type="evidence" value="ECO:0007669"/>
    <property type="project" value="UniProtKB-SubCell"/>
</dbReference>
<comment type="caution">
    <text evidence="5">The sequence shown here is derived from an EMBL/GenBank/DDBJ whole genome shotgun (WGS) entry which is preliminary data.</text>
</comment>
<dbReference type="OMA" id="PISYHIN"/>
<dbReference type="OrthoDB" id="68328at2759"/>
<dbReference type="VEuPathDB" id="MicrosporidiaDB:EDEG_00458"/>
<evidence type="ECO:0000259" key="4">
    <source>
        <dbReference type="Pfam" id="PF20789"/>
    </source>
</evidence>
<dbReference type="GO" id="GO:0006637">
    <property type="term" value="P:acyl-CoA metabolic process"/>
    <property type="evidence" value="ECO:0007669"/>
    <property type="project" value="InterPro"/>
</dbReference>
<keyword evidence="2" id="KW-0378">Hydrolase</keyword>
<proteinExistence type="inferred from homology"/>
<name>J9D0J2_EDHAE</name>
<dbReference type="CDD" id="cd03445">
    <property type="entry name" value="Thioesterase_II_repeat2"/>
    <property type="match status" value="1"/>
</dbReference>
<dbReference type="InterPro" id="IPR049450">
    <property type="entry name" value="ACOT8-like_C"/>
</dbReference>
<dbReference type="AlphaFoldDB" id="J9D0J2"/>
<reference evidence="6" key="2">
    <citation type="submission" date="2015-07" db="EMBL/GenBank/DDBJ databases">
        <title>Contrasting host-pathogen interactions and genome evolution in two generalist and specialist microsporidian pathogens of mosquitoes.</title>
        <authorList>
            <consortium name="The Broad Institute Genomics Platform"/>
            <consortium name="The Broad Institute Genome Sequencing Center for Infectious Disease"/>
            <person name="Cuomo C.A."/>
            <person name="Sanscrainte N.D."/>
            <person name="Goldberg J.M."/>
            <person name="Heiman D."/>
            <person name="Young S."/>
            <person name="Zeng Q."/>
            <person name="Becnel J.J."/>
            <person name="Birren B.W."/>
        </authorList>
    </citation>
    <scope>NUCLEOTIDE SEQUENCE [LARGE SCALE GENOMIC DNA]</scope>
    <source>
        <strain evidence="6">USNM 41457</strain>
    </source>
</reference>
<dbReference type="PANTHER" id="PTHR11066:SF34">
    <property type="entry name" value="ACYL-COENZYME A THIOESTERASE 8"/>
    <property type="match status" value="1"/>
</dbReference>
<dbReference type="HOGENOM" id="CLU_963455_0_0_1"/>
<dbReference type="EMBL" id="AFBI03000005">
    <property type="protein sequence ID" value="EJW01411.1"/>
    <property type="molecule type" value="Genomic_DNA"/>
</dbReference>